<keyword evidence="3" id="KW-1185">Reference proteome</keyword>
<dbReference type="Proteomes" id="UP000199199">
    <property type="component" value="Unassembled WGS sequence"/>
</dbReference>
<evidence type="ECO:0000313" key="3">
    <source>
        <dbReference type="Proteomes" id="UP000199199"/>
    </source>
</evidence>
<feature type="compositionally biased region" description="Basic and acidic residues" evidence="1">
    <location>
        <begin position="1"/>
        <end position="18"/>
    </location>
</feature>
<dbReference type="RefSeq" id="WP_175507065.1">
    <property type="nucleotide sequence ID" value="NZ_FOZS01000001.1"/>
</dbReference>
<proteinExistence type="predicted"/>
<evidence type="ECO:0008006" key="4">
    <source>
        <dbReference type="Google" id="ProtNLM"/>
    </source>
</evidence>
<dbReference type="AlphaFoldDB" id="A0A1I6P087"/>
<gene>
    <name evidence="2" type="ORF">SAMN04488556_0240</name>
</gene>
<dbReference type="SUPFAM" id="SSF55811">
    <property type="entry name" value="Nudix"/>
    <property type="match status" value="1"/>
</dbReference>
<evidence type="ECO:0000313" key="2">
    <source>
        <dbReference type="EMBL" id="SFS33609.1"/>
    </source>
</evidence>
<protein>
    <recommendedName>
        <fullName evidence="4">NUDIX domain-containing protein</fullName>
    </recommendedName>
</protein>
<dbReference type="Gene3D" id="3.90.79.10">
    <property type="entry name" value="Nucleoside Triphosphate Pyrophosphohydrolase"/>
    <property type="match status" value="1"/>
</dbReference>
<dbReference type="InterPro" id="IPR015797">
    <property type="entry name" value="NUDIX_hydrolase-like_dom_sf"/>
</dbReference>
<sequence length="82" mass="10026">MDRSDHVHHYEFAQRDSEGYSEQRQSIWFVEFVGEKNDVETPTEEVTRVEWTHRNDVIEKMTFEAQRDTYRKVLSEWDTEID</sequence>
<evidence type="ECO:0000256" key="1">
    <source>
        <dbReference type="SAM" id="MobiDB-lite"/>
    </source>
</evidence>
<accession>A0A1I6P087</accession>
<dbReference type="EMBL" id="FOZS01000001">
    <property type="protein sequence ID" value="SFS33609.1"/>
    <property type="molecule type" value="Genomic_DNA"/>
</dbReference>
<name>A0A1I6P087_9EURY</name>
<reference evidence="3" key="1">
    <citation type="submission" date="2016-10" db="EMBL/GenBank/DDBJ databases">
        <authorList>
            <person name="Varghese N."/>
            <person name="Submissions S."/>
        </authorList>
    </citation>
    <scope>NUCLEOTIDE SEQUENCE [LARGE SCALE GENOMIC DNA]</scope>
    <source>
        <strain evidence="3">DSM 22427</strain>
    </source>
</reference>
<organism evidence="2 3">
    <name type="scientific">Halostagnicola kamekurae</name>
    <dbReference type="NCBI Taxonomy" id="619731"/>
    <lineage>
        <taxon>Archaea</taxon>
        <taxon>Methanobacteriati</taxon>
        <taxon>Methanobacteriota</taxon>
        <taxon>Stenosarchaea group</taxon>
        <taxon>Halobacteria</taxon>
        <taxon>Halobacteriales</taxon>
        <taxon>Natrialbaceae</taxon>
        <taxon>Halostagnicola</taxon>
    </lineage>
</organism>
<feature type="region of interest" description="Disordered" evidence="1">
    <location>
        <begin position="1"/>
        <end position="22"/>
    </location>
</feature>